<name>A0A1C5GVL9_9ACTN</name>
<evidence type="ECO:0000256" key="1">
    <source>
        <dbReference type="ARBA" id="ARBA00004651"/>
    </source>
</evidence>
<evidence type="ECO:0000259" key="7">
    <source>
        <dbReference type="Pfam" id="PF12823"/>
    </source>
</evidence>
<feature type="transmembrane region" description="Helical" evidence="6">
    <location>
        <begin position="12"/>
        <end position="31"/>
    </location>
</feature>
<keyword evidence="3 6" id="KW-0812">Transmembrane</keyword>
<evidence type="ECO:0000313" key="8">
    <source>
        <dbReference type="EMBL" id="SCG37814.1"/>
    </source>
</evidence>
<dbReference type="Proteomes" id="UP000198217">
    <property type="component" value="Chromosome I"/>
</dbReference>
<organism evidence="8 9">
    <name type="scientific">Micromonospora echinaurantiaca</name>
    <dbReference type="NCBI Taxonomy" id="47857"/>
    <lineage>
        <taxon>Bacteria</taxon>
        <taxon>Bacillati</taxon>
        <taxon>Actinomycetota</taxon>
        <taxon>Actinomycetes</taxon>
        <taxon>Micromonosporales</taxon>
        <taxon>Micromonosporaceae</taxon>
        <taxon>Micromonospora</taxon>
    </lineage>
</organism>
<comment type="subcellular location">
    <subcellularLocation>
        <location evidence="1">Cell membrane</location>
        <topology evidence="1">Multi-pass membrane protein</topology>
    </subcellularLocation>
</comment>
<dbReference type="Pfam" id="PF12823">
    <property type="entry name" value="DUF3817"/>
    <property type="match status" value="1"/>
</dbReference>
<keyword evidence="4 6" id="KW-1133">Transmembrane helix</keyword>
<accession>A0A1C5GVL9</accession>
<reference evidence="8 9" key="1">
    <citation type="submission" date="2016-06" db="EMBL/GenBank/DDBJ databases">
        <authorList>
            <person name="Kjaerup R.B."/>
            <person name="Dalgaard T.S."/>
            <person name="Juul-Madsen H.R."/>
        </authorList>
    </citation>
    <scope>NUCLEOTIDE SEQUENCE [LARGE SCALE GENOMIC DNA]</scope>
    <source>
        <strain evidence="8 9">DSM 43904</strain>
    </source>
</reference>
<protein>
    <submittedName>
        <fullName evidence="8">Integral membrane protein</fullName>
    </submittedName>
</protein>
<keyword evidence="2" id="KW-1003">Cell membrane</keyword>
<evidence type="ECO:0000256" key="2">
    <source>
        <dbReference type="ARBA" id="ARBA00022475"/>
    </source>
</evidence>
<keyword evidence="5 6" id="KW-0472">Membrane</keyword>
<evidence type="ECO:0000256" key="4">
    <source>
        <dbReference type="ARBA" id="ARBA00022989"/>
    </source>
</evidence>
<dbReference type="PANTHER" id="PTHR40077:SF2">
    <property type="entry name" value="MEMBRANE PROTEIN"/>
    <property type="match status" value="1"/>
</dbReference>
<sequence>MGAALTRYRVIAWIVGVVLILLVVIGMPLKYGFDNPVVVETVGPAHGFLYMIYLVAAFDLSRRADWPLKRMLAVMLAGTVPFVSFYAERRVSSWVTAGRAGAVTERAVPASR</sequence>
<dbReference type="EMBL" id="LT607750">
    <property type="protein sequence ID" value="SCG37814.1"/>
    <property type="molecule type" value="Genomic_DNA"/>
</dbReference>
<feature type="transmembrane region" description="Helical" evidence="6">
    <location>
        <begin position="37"/>
        <end position="58"/>
    </location>
</feature>
<dbReference type="NCBIfam" id="TIGR03954">
    <property type="entry name" value="integ_memb_HG"/>
    <property type="match status" value="1"/>
</dbReference>
<proteinExistence type="predicted"/>
<evidence type="ECO:0000256" key="6">
    <source>
        <dbReference type="SAM" id="Phobius"/>
    </source>
</evidence>
<evidence type="ECO:0000256" key="5">
    <source>
        <dbReference type="ARBA" id="ARBA00023136"/>
    </source>
</evidence>
<gene>
    <name evidence="8" type="ORF">GA0070609_0474</name>
</gene>
<dbReference type="GO" id="GO:0005886">
    <property type="term" value="C:plasma membrane"/>
    <property type="evidence" value="ECO:0007669"/>
    <property type="project" value="UniProtKB-SubCell"/>
</dbReference>
<evidence type="ECO:0000313" key="9">
    <source>
        <dbReference type="Proteomes" id="UP000198217"/>
    </source>
</evidence>
<dbReference type="InterPro" id="IPR023845">
    <property type="entry name" value="DUF3817_TM"/>
</dbReference>
<feature type="domain" description="DUF3817" evidence="7">
    <location>
        <begin position="5"/>
        <end position="91"/>
    </location>
</feature>
<evidence type="ECO:0000256" key="3">
    <source>
        <dbReference type="ARBA" id="ARBA00022692"/>
    </source>
</evidence>
<dbReference type="PANTHER" id="PTHR40077">
    <property type="entry name" value="MEMBRANE PROTEIN-RELATED"/>
    <property type="match status" value="1"/>
</dbReference>
<keyword evidence="9" id="KW-1185">Reference proteome</keyword>
<dbReference type="RefSeq" id="WP_088992267.1">
    <property type="nucleotide sequence ID" value="NZ_LT607750.1"/>
</dbReference>
<dbReference type="AlphaFoldDB" id="A0A1C5GVL9"/>